<dbReference type="AlphaFoldDB" id="A0A6C2UBY4"/>
<evidence type="ECO:0000313" key="2">
    <source>
        <dbReference type="Proteomes" id="UP000366872"/>
    </source>
</evidence>
<evidence type="ECO:0008006" key="3">
    <source>
        <dbReference type="Google" id="ProtNLM"/>
    </source>
</evidence>
<proteinExistence type="predicted"/>
<keyword evidence="2" id="KW-1185">Reference proteome</keyword>
<protein>
    <recommendedName>
        <fullName evidence="3">Plasmid related protein</fullName>
    </recommendedName>
</protein>
<accession>A0A6C2UBY4</accession>
<evidence type="ECO:0000313" key="1">
    <source>
        <dbReference type="EMBL" id="VGO17682.1"/>
    </source>
</evidence>
<reference evidence="1 2" key="1">
    <citation type="submission" date="2019-04" db="EMBL/GenBank/DDBJ databases">
        <authorList>
            <person name="Van Vliet M D."/>
        </authorList>
    </citation>
    <scope>NUCLEOTIDE SEQUENCE [LARGE SCALE GENOMIC DNA]</scope>
    <source>
        <strain evidence="1 2">F1</strain>
    </source>
</reference>
<sequence>MSESNVLDGRALKKVRLFALGRLVATPGALAALEENGKGCTEYLERHVRGEWGDLCDEDKLANDEAVAAGLRILSAYRLPDGERLWAITEADRSVTTILLPAEY</sequence>
<dbReference type="RefSeq" id="WP_136083167.1">
    <property type="nucleotide sequence ID" value="NZ_CAAHFG010000005.1"/>
</dbReference>
<organism evidence="1 2">
    <name type="scientific">Pontiella desulfatans</name>
    <dbReference type="NCBI Taxonomy" id="2750659"/>
    <lineage>
        <taxon>Bacteria</taxon>
        <taxon>Pseudomonadati</taxon>
        <taxon>Kiritimatiellota</taxon>
        <taxon>Kiritimatiellia</taxon>
        <taxon>Kiritimatiellales</taxon>
        <taxon>Pontiellaceae</taxon>
        <taxon>Pontiella</taxon>
    </lineage>
</organism>
<gene>
    <name evidence="1" type="ORF">PDESU_06284</name>
</gene>
<dbReference type="EMBL" id="CAAHFG010000005">
    <property type="protein sequence ID" value="VGO17682.1"/>
    <property type="molecule type" value="Genomic_DNA"/>
</dbReference>
<name>A0A6C2UBY4_PONDE</name>
<dbReference type="Proteomes" id="UP000366872">
    <property type="component" value="Unassembled WGS sequence"/>
</dbReference>